<name>A0A5J5AJR3_9ASTE</name>
<reference evidence="5 6" key="1">
    <citation type="submission" date="2019-09" db="EMBL/GenBank/DDBJ databases">
        <title>A chromosome-level genome assembly of the Chinese tupelo Nyssa sinensis.</title>
        <authorList>
            <person name="Yang X."/>
            <person name="Kang M."/>
            <person name="Yang Y."/>
            <person name="Xiong H."/>
            <person name="Wang M."/>
            <person name="Zhang Z."/>
            <person name="Wang Z."/>
            <person name="Wu H."/>
            <person name="Ma T."/>
            <person name="Liu J."/>
            <person name="Xi Z."/>
        </authorList>
    </citation>
    <scope>NUCLEOTIDE SEQUENCE [LARGE SCALE GENOMIC DNA]</scope>
    <source>
        <strain evidence="5">J267</strain>
        <tissue evidence="5">Leaf</tissue>
    </source>
</reference>
<gene>
    <name evidence="5" type="ORF">F0562_034556</name>
</gene>
<evidence type="ECO:0000256" key="2">
    <source>
        <dbReference type="ARBA" id="ARBA00022525"/>
    </source>
</evidence>
<dbReference type="PROSITE" id="PS00271">
    <property type="entry name" value="THIONIN"/>
    <property type="match status" value="1"/>
</dbReference>
<dbReference type="AlphaFoldDB" id="A0A5J5AJR3"/>
<protein>
    <submittedName>
        <fullName evidence="5">Uncharacterized protein</fullName>
    </submittedName>
</protein>
<evidence type="ECO:0000256" key="3">
    <source>
        <dbReference type="ARBA" id="ARBA00022821"/>
    </source>
</evidence>
<dbReference type="Proteomes" id="UP000325577">
    <property type="component" value="Linkage Group LG20"/>
</dbReference>
<evidence type="ECO:0000256" key="4">
    <source>
        <dbReference type="ARBA" id="ARBA00023157"/>
    </source>
</evidence>
<dbReference type="GO" id="GO:0006952">
    <property type="term" value="P:defense response"/>
    <property type="evidence" value="ECO:0007669"/>
    <property type="project" value="UniProtKB-KW"/>
</dbReference>
<evidence type="ECO:0000313" key="6">
    <source>
        <dbReference type="Proteomes" id="UP000325577"/>
    </source>
</evidence>
<keyword evidence="6" id="KW-1185">Reference proteome</keyword>
<dbReference type="EMBL" id="CM018044">
    <property type="protein sequence ID" value="KAA8530022.1"/>
    <property type="molecule type" value="Genomic_DNA"/>
</dbReference>
<keyword evidence="4" id="KW-1015">Disulfide bond</keyword>
<comment type="subcellular location">
    <subcellularLocation>
        <location evidence="1">Secreted</location>
    </subcellularLocation>
</comment>
<keyword evidence="3" id="KW-0611">Plant defense</keyword>
<organism evidence="5 6">
    <name type="scientific">Nyssa sinensis</name>
    <dbReference type="NCBI Taxonomy" id="561372"/>
    <lineage>
        <taxon>Eukaryota</taxon>
        <taxon>Viridiplantae</taxon>
        <taxon>Streptophyta</taxon>
        <taxon>Embryophyta</taxon>
        <taxon>Tracheophyta</taxon>
        <taxon>Spermatophyta</taxon>
        <taxon>Magnoliopsida</taxon>
        <taxon>eudicotyledons</taxon>
        <taxon>Gunneridae</taxon>
        <taxon>Pentapetalae</taxon>
        <taxon>asterids</taxon>
        <taxon>Cornales</taxon>
        <taxon>Nyssaceae</taxon>
        <taxon>Nyssa</taxon>
    </lineage>
</organism>
<proteinExistence type="predicted"/>
<sequence>MDSKPTLGVKEEALNSHFFQMGSWSLGIVKRWELLMLKWILSFGDVEVWSCTCCPWVNLRRTFSSCFSCWLLFELRILMNLGFQLGGLNALIWAEYLSANFEHSDFNFAFKGLELESLLARNSRVFRGQSG</sequence>
<dbReference type="GO" id="GO:0005576">
    <property type="term" value="C:extracellular region"/>
    <property type="evidence" value="ECO:0007669"/>
    <property type="project" value="UniProtKB-SubCell"/>
</dbReference>
<keyword evidence="2" id="KW-0964">Secreted</keyword>
<dbReference type="InterPro" id="IPR001010">
    <property type="entry name" value="Thionin"/>
</dbReference>
<evidence type="ECO:0000313" key="5">
    <source>
        <dbReference type="EMBL" id="KAA8530022.1"/>
    </source>
</evidence>
<evidence type="ECO:0000256" key="1">
    <source>
        <dbReference type="ARBA" id="ARBA00004613"/>
    </source>
</evidence>
<accession>A0A5J5AJR3</accession>